<feature type="region of interest" description="Disordered" evidence="1">
    <location>
        <begin position="21"/>
        <end position="47"/>
    </location>
</feature>
<accession>A0A4Z2IVN4</accession>
<reference evidence="2 3" key="1">
    <citation type="submission" date="2019-03" db="EMBL/GenBank/DDBJ databases">
        <title>First draft genome of Liparis tanakae, snailfish: a comprehensive survey of snailfish specific genes.</title>
        <authorList>
            <person name="Kim W."/>
            <person name="Song I."/>
            <person name="Jeong J.-H."/>
            <person name="Kim D."/>
            <person name="Kim S."/>
            <person name="Ryu S."/>
            <person name="Song J.Y."/>
            <person name="Lee S.K."/>
        </authorList>
    </citation>
    <scope>NUCLEOTIDE SEQUENCE [LARGE SCALE GENOMIC DNA]</scope>
    <source>
        <tissue evidence="2">Muscle</tissue>
    </source>
</reference>
<dbReference type="AlphaFoldDB" id="A0A4Z2IVN4"/>
<comment type="caution">
    <text evidence="2">The sequence shown here is derived from an EMBL/GenBank/DDBJ whole genome shotgun (WGS) entry which is preliminary data.</text>
</comment>
<evidence type="ECO:0000313" key="2">
    <source>
        <dbReference type="EMBL" id="TNN81946.1"/>
    </source>
</evidence>
<name>A0A4Z2IVN4_9TELE</name>
<proteinExistence type="predicted"/>
<organism evidence="2 3">
    <name type="scientific">Liparis tanakae</name>
    <name type="common">Tanaka's snailfish</name>
    <dbReference type="NCBI Taxonomy" id="230148"/>
    <lineage>
        <taxon>Eukaryota</taxon>
        <taxon>Metazoa</taxon>
        <taxon>Chordata</taxon>
        <taxon>Craniata</taxon>
        <taxon>Vertebrata</taxon>
        <taxon>Euteleostomi</taxon>
        <taxon>Actinopterygii</taxon>
        <taxon>Neopterygii</taxon>
        <taxon>Teleostei</taxon>
        <taxon>Neoteleostei</taxon>
        <taxon>Acanthomorphata</taxon>
        <taxon>Eupercaria</taxon>
        <taxon>Perciformes</taxon>
        <taxon>Cottioidei</taxon>
        <taxon>Cottales</taxon>
        <taxon>Liparidae</taxon>
        <taxon>Liparis</taxon>
    </lineage>
</organism>
<sequence>MSTMDLNVPREEEVYTYHLLKEEPSAPRDSSSSLTVNEHRPHAPSRHHVNGLEFRMLLTQLMGASVFLPARREH</sequence>
<dbReference type="EMBL" id="SRLO01000043">
    <property type="protein sequence ID" value="TNN81946.1"/>
    <property type="molecule type" value="Genomic_DNA"/>
</dbReference>
<evidence type="ECO:0000313" key="3">
    <source>
        <dbReference type="Proteomes" id="UP000314294"/>
    </source>
</evidence>
<gene>
    <name evidence="2" type="ORF">EYF80_007854</name>
</gene>
<keyword evidence="3" id="KW-1185">Reference proteome</keyword>
<evidence type="ECO:0000256" key="1">
    <source>
        <dbReference type="SAM" id="MobiDB-lite"/>
    </source>
</evidence>
<dbReference type="Proteomes" id="UP000314294">
    <property type="component" value="Unassembled WGS sequence"/>
</dbReference>
<protein>
    <submittedName>
        <fullName evidence="2">Uncharacterized protein</fullName>
    </submittedName>
</protein>